<protein>
    <submittedName>
        <fullName evidence="1">Uncharacterized protein</fullName>
    </submittedName>
</protein>
<sequence>MTTTADVLCVNEVIATFTEVKHFPCRFMTSLCPDRCGHAKDSAVFKIDEYLKYEKPGQYGDPKKEYFNWDLKPSADSNKLHPEYLEIVKGLQPGQKVKINWTHFYIHDDHGAHPERSVTFFEKI</sequence>
<dbReference type="Proteomes" id="UP001470230">
    <property type="component" value="Unassembled WGS sequence"/>
</dbReference>
<organism evidence="1 2">
    <name type="scientific">Tritrichomonas musculus</name>
    <dbReference type="NCBI Taxonomy" id="1915356"/>
    <lineage>
        <taxon>Eukaryota</taxon>
        <taxon>Metamonada</taxon>
        <taxon>Parabasalia</taxon>
        <taxon>Tritrichomonadida</taxon>
        <taxon>Tritrichomonadidae</taxon>
        <taxon>Tritrichomonas</taxon>
    </lineage>
</organism>
<dbReference type="EMBL" id="JAPFFF010000050">
    <property type="protein sequence ID" value="KAK8839838.1"/>
    <property type="molecule type" value="Genomic_DNA"/>
</dbReference>
<comment type="caution">
    <text evidence="1">The sequence shown here is derived from an EMBL/GenBank/DDBJ whole genome shotgun (WGS) entry which is preliminary data.</text>
</comment>
<name>A0ABR2H1V0_9EUKA</name>
<accession>A0ABR2H1V0</accession>
<keyword evidence="2" id="KW-1185">Reference proteome</keyword>
<evidence type="ECO:0000313" key="1">
    <source>
        <dbReference type="EMBL" id="KAK8839838.1"/>
    </source>
</evidence>
<proteinExistence type="predicted"/>
<gene>
    <name evidence="1" type="ORF">M9Y10_031548</name>
</gene>
<evidence type="ECO:0000313" key="2">
    <source>
        <dbReference type="Proteomes" id="UP001470230"/>
    </source>
</evidence>
<reference evidence="1 2" key="1">
    <citation type="submission" date="2024-04" db="EMBL/GenBank/DDBJ databases">
        <title>Tritrichomonas musculus Genome.</title>
        <authorList>
            <person name="Alves-Ferreira E."/>
            <person name="Grigg M."/>
            <person name="Lorenzi H."/>
            <person name="Galac M."/>
        </authorList>
    </citation>
    <scope>NUCLEOTIDE SEQUENCE [LARGE SCALE GENOMIC DNA]</scope>
    <source>
        <strain evidence="1 2">EAF2021</strain>
    </source>
</reference>